<sequence>MCGRFIQCSDPQDYADYFSLELDPESMGPSRPRYNLAPSQDVLAVRLGPDGRRHLGHLRWGLVPAWSQGPDHRYTMINARAETVADRPAYRAALKERRCLIPAEGFYEWQAQPGGKQPYLIRRGGGQIFAMAGLWEHWAGTAEAAPISSCTIIVTAANAAIARVHDRMPVVLDPDRQAQWLDPAKRDSAALLALLQPDPSADWTLTPVSRRVNNARTDDPGLIEPAAGP</sequence>
<dbReference type="Pfam" id="PF02586">
    <property type="entry name" value="SRAP"/>
    <property type="match status" value="1"/>
</dbReference>
<dbReference type="GO" id="GO:0008233">
    <property type="term" value="F:peptidase activity"/>
    <property type="evidence" value="ECO:0007669"/>
    <property type="project" value="UniProtKB-KW"/>
</dbReference>
<evidence type="ECO:0000256" key="8">
    <source>
        <dbReference type="RuleBase" id="RU364100"/>
    </source>
</evidence>
<keyword evidence="2 8" id="KW-0645">Protease</keyword>
<keyword evidence="3" id="KW-0227">DNA damage</keyword>
<dbReference type="InterPro" id="IPR036590">
    <property type="entry name" value="SRAP-like"/>
</dbReference>
<dbReference type="PANTHER" id="PTHR13604">
    <property type="entry name" value="DC12-RELATED"/>
    <property type="match status" value="1"/>
</dbReference>
<keyword evidence="4 8" id="KW-0378">Hydrolase</keyword>
<dbReference type="SUPFAM" id="SSF143081">
    <property type="entry name" value="BB1717-like"/>
    <property type="match status" value="1"/>
</dbReference>
<gene>
    <name evidence="10" type="ORF">THSYN_28570</name>
</gene>
<dbReference type="AlphaFoldDB" id="A0A2K8UG38"/>
<reference evidence="10 11" key="1">
    <citation type="submission" date="2017-03" db="EMBL/GenBank/DDBJ databases">
        <title>Complete genome sequence of Candidatus 'Thiodictyon syntrophicum' sp. nov. strain Cad16T, a photolithoautotroph purple sulfur bacterium isolated from an alpine meromictic lake.</title>
        <authorList>
            <person name="Luedin S.M."/>
            <person name="Pothier J.F."/>
            <person name="Danza F."/>
            <person name="Storelli N."/>
            <person name="Wittwer M."/>
            <person name="Tonolla M."/>
        </authorList>
    </citation>
    <scope>NUCLEOTIDE SEQUENCE [LARGE SCALE GENOMIC DNA]</scope>
    <source>
        <strain evidence="10 11">Cad16T</strain>
    </source>
</reference>
<comment type="similarity">
    <text evidence="1 8">Belongs to the SOS response-associated peptidase family.</text>
</comment>
<evidence type="ECO:0000256" key="4">
    <source>
        <dbReference type="ARBA" id="ARBA00022801"/>
    </source>
</evidence>
<protein>
    <recommendedName>
        <fullName evidence="8">Abasic site processing protein</fullName>
        <ecNumber evidence="8">3.4.-.-</ecNumber>
    </recommendedName>
</protein>
<evidence type="ECO:0000313" key="10">
    <source>
        <dbReference type="EMBL" id="AUB84497.1"/>
    </source>
</evidence>
<accession>A0A2K8UG38</accession>
<dbReference type="RefSeq" id="WP_100922148.1">
    <property type="nucleotide sequence ID" value="NZ_CP020370.1"/>
</dbReference>
<feature type="region of interest" description="Disordered" evidence="9">
    <location>
        <begin position="205"/>
        <end position="229"/>
    </location>
</feature>
<dbReference type="EC" id="3.4.-.-" evidence="8"/>
<dbReference type="InterPro" id="IPR003738">
    <property type="entry name" value="SRAP"/>
</dbReference>
<evidence type="ECO:0000256" key="2">
    <source>
        <dbReference type="ARBA" id="ARBA00022670"/>
    </source>
</evidence>
<dbReference type="GO" id="GO:0003697">
    <property type="term" value="F:single-stranded DNA binding"/>
    <property type="evidence" value="ECO:0007669"/>
    <property type="project" value="InterPro"/>
</dbReference>
<dbReference type="PANTHER" id="PTHR13604:SF0">
    <property type="entry name" value="ABASIC SITE PROCESSING PROTEIN HMCES"/>
    <property type="match status" value="1"/>
</dbReference>
<name>A0A2K8UG38_9GAMM</name>
<evidence type="ECO:0000256" key="3">
    <source>
        <dbReference type="ARBA" id="ARBA00022763"/>
    </source>
</evidence>
<keyword evidence="11" id="KW-1185">Reference proteome</keyword>
<evidence type="ECO:0000256" key="1">
    <source>
        <dbReference type="ARBA" id="ARBA00008136"/>
    </source>
</evidence>
<dbReference type="Gene3D" id="3.90.1680.10">
    <property type="entry name" value="SOS response associated peptidase-like"/>
    <property type="match status" value="1"/>
</dbReference>
<dbReference type="EMBL" id="CP020370">
    <property type="protein sequence ID" value="AUB84497.1"/>
    <property type="molecule type" value="Genomic_DNA"/>
</dbReference>
<dbReference type="OrthoDB" id="6192129at2"/>
<evidence type="ECO:0000256" key="7">
    <source>
        <dbReference type="ARBA" id="ARBA00023239"/>
    </source>
</evidence>
<dbReference type="KEGG" id="tsy:THSYN_28570"/>
<dbReference type="GO" id="GO:0106300">
    <property type="term" value="P:protein-DNA covalent cross-linking repair"/>
    <property type="evidence" value="ECO:0007669"/>
    <property type="project" value="InterPro"/>
</dbReference>
<evidence type="ECO:0000313" key="11">
    <source>
        <dbReference type="Proteomes" id="UP000232638"/>
    </source>
</evidence>
<keyword evidence="7" id="KW-0456">Lyase</keyword>
<dbReference type="GO" id="GO:0016829">
    <property type="term" value="F:lyase activity"/>
    <property type="evidence" value="ECO:0007669"/>
    <property type="project" value="UniProtKB-KW"/>
</dbReference>
<organism evidence="10 11">
    <name type="scientific">Candidatus Thiodictyon syntrophicum</name>
    <dbReference type="NCBI Taxonomy" id="1166950"/>
    <lineage>
        <taxon>Bacteria</taxon>
        <taxon>Pseudomonadati</taxon>
        <taxon>Pseudomonadota</taxon>
        <taxon>Gammaproteobacteria</taxon>
        <taxon>Chromatiales</taxon>
        <taxon>Chromatiaceae</taxon>
        <taxon>Thiodictyon</taxon>
    </lineage>
</organism>
<keyword evidence="5" id="KW-0190">Covalent protein-DNA linkage</keyword>
<evidence type="ECO:0000256" key="6">
    <source>
        <dbReference type="ARBA" id="ARBA00023125"/>
    </source>
</evidence>
<dbReference type="Proteomes" id="UP000232638">
    <property type="component" value="Chromosome"/>
</dbReference>
<proteinExistence type="inferred from homology"/>
<dbReference type="GO" id="GO:0006508">
    <property type="term" value="P:proteolysis"/>
    <property type="evidence" value="ECO:0007669"/>
    <property type="project" value="UniProtKB-KW"/>
</dbReference>
<evidence type="ECO:0000256" key="9">
    <source>
        <dbReference type="SAM" id="MobiDB-lite"/>
    </source>
</evidence>
<evidence type="ECO:0000256" key="5">
    <source>
        <dbReference type="ARBA" id="ARBA00023124"/>
    </source>
</evidence>
<keyword evidence="6" id="KW-0238">DNA-binding</keyword>